<dbReference type="AlphaFoldDB" id="A0A1E4SQ23"/>
<proteinExistence type="predicted"/>
<sequence>MISEYIREDTVKDSFGDCAILFFSFLFEYTHKTALFYGFCDFEGISQNNTTTTVTTPSQDNQPNSSYRAL</sequence>
<evidence type="ECO:0000256" key="1">
    <source>
        <dbReference type="SAM" id="MobiDB-lite"/>
    </source>
</evidence>
<gene>
    <name evidence="2" type="ORF">CANTADRAFT_24493</name>
</gene>
<reference evidence="3" key="1">
    <citation type="submission" date="2016-05" db="EMBL/GenBank/DDBJ databases">
        <title>Comparative genomics of biotechnologically important yeasts.</title>
        <authorList>
            <consortium name="DOE Joint Genome Institute"/>
            <person name="Riley R."/>
            <person name="Haridas S."/>
            <person name="Wolfe K.H."/>
            <person name="Lopes M.R."/>
            <person name="Hittinger C.T."/>
            <person name="Goker M."/>
            <person name="Salamov A."/>
            <person name="Wisecaver J."/>
            <person name="Long T.M."/>
            <person name="Aerts A.L."/>
            <person name="Barry K."/>
            <person name="Choi C."/>
            <person name="Clum A."/>
            <person name="Coughlan A.Y."/>
            <person name="Deshpande S."/>
            <person name="Douglass A.P."/>
            <person name="Hanson S.J."/>
            <person name="Klenk H.-P."/>
            <person name="Labutti K."/>
            <person name="Lapidus A."/>
            <person name="Lindquist E."/>
            <person name="Lipzen A."/>
            <person name="Meier-Kolthoff J.P."/>
            <person name="Ohm R.A."/>
            <person name="Otillar R.P."/>
            <person name="Pangilinan J."/>
            <person name="Peng Y."/>
            <person name="Rokas A."/>
            <person name="Rosa C.A."/>
            <person name="Scheuner C."/>
            <person name="Sibirny A.A."/>
            <person name="Slot J.C."/>
            <person name="Stielow J.B."/>
            <person name="Sun H."/>
            <person name="Kurtzman C.P."/>
            <person name="Blackwell M."/>
            <person name="Grigoriev I.V."/>
            <person name="Jeffries T.W."/>
        </authorList>
    </citation>
    <scope>NUCLEOTIDE SEQUENCE [LARGE SCALE GENOMIC DNA]</scope>
    <source>
        <strain evidence="3">NRRL Y-17324</strain>
    </source>
</reference>
<organism evidence="2 3">
    <name type="scientific">Suhomyces tanzawaensis NRRL Y-17324</name>
    <dbReference type="NCBI Taxonomy" id="984487"/>
    <lineage>
        <taxon>Eukaryota</taxon>
        <taxon>Fungi</taxon>
        <taxon>Dikarya</taxon>
        <taxon>Ascomycota</taxon>
        <taxon>Saccharomycotina</taxon>
        <taxon>Pichiomycetes</taxon>
        <taxon>Debaryomycetaceae</taxon>
        <taxon>Suhomyces</taxon>
    </lineage>
</organism>
<dbReference type="RefSeq" id="XP_020066736.1">
    <property type="nucleotide sequence ID" value="XM_020207135.1"/>
</dbReference>
<keyword evidence="3" id="KW-1185">Reference proteome</keyword>
<name>A0A1E4SQ23_9ASCO</name>
<dbReference type="EMBL" id="KV453909">
    <property type="protein sequence ID" value="ODV81614.1"/>
    <property type="molecule type" value="Genomic_DNA"/>
</dbReference>
<accession>A0A1E4SQ23</accession>
<feature type="compositionally biased region" description="Polar residues" evidence="1">
    <location>
        <begin position="57"/>
        <end position="70"/>
    </location>
</feature>
<dbReference type="GeneID" id="30981272"/>
<dbReference type="Proteomes" id="UP000094285">
    <property type="component" value="Unassembled WGS sequence"/>
</dbReference>
<evidence type="ECO:0000313" key="3">
    <source>
        <dbReference type="Proteomes" id="UP000094285"/>
    </source>
</evidence>
<feature type="non-terminal residue" evidence="2">
    <location>
        <position position="70"/>
    </location>
</feature>
<protein>
    <submittedName>
        <fullName evidence="2">Uncharacterized protein</fullName>
    </submittedName>
</protein>
<evidence type="ECO:0000313" key="2">
    <source>
        <dbReference type="EMBL" id="ODV81614.1"/>
    </source>
</evidence>
<feature type="region of interest" description="Disordered" evidence="1">
    <location>
        <begin position="51"/>
        <end position="70"/>
    </location>
</feature>